<proteinExistence type="predicted"/>
<dbReference type="AlphaFoldDB" id="A0A8S9IZK7"/>
<comment type="caution">
    <text evidence="1">The sequence shown here is derived from an EMBL/GenBank/DDBJ whole genome shotgun (WGS) entry which is preliminary data.</text>
</comment>
<evidence type="ECO:0000313" key="1">
    <source>
        <dbReference type="EMBL" id="KAF2574783.1"/>
    </source>
</evidence>
<reference evidence="1" key="1">
    <citation type="submission" date="2019-12" db="EMBL/GenBank/DDBJ databases">
        <title>Genome sequencing and annotation of Brassica cretica.</title>
        <authorList>
            <person name="Studholme D.J."/>
            <person name="Sarris P.F."/>
        </authorList>
    </citation>
    <scope>NUCLEOTIDE SEQUENCE</scope>
    <source>
        <strain evidence="1">PFS-102/07</strain>
        <tissue evidence="1">Leaf</tissue>
    </source>
</reference>
<accession>A0A8S9IZK7</accession>
<sequence>MATREDFVATWSSDLASPIVMVAPITHGIRNDLHGSDTVSWIETDLLWFRADKEKDEAIGFRY</sequence>
<protein>
    <submittedName>
        <fullName evidence="1">Uncharacterized protein</fullName>
    </submittedName>
</protein>
<dbReference type="EMBL" id="QGKY02001015">
    <property type="protein sequence ID" value="KAF2574783.1"/>
    <property type="molecule type" value="Genomic_DNA"/>
</dbReference>
<name>A0A8S9IZK7_BRACR</name>
<organism evidence="1">
    <name type="scientific">Brassica cretica</name>
    <name type="common">Mustard</name>
    <dbReference type="NCBI Taxonomy" id="69181"/>
    <lineage>
        <taxon>Eukaryota</taxon>
        <taxon>Viridiplantae</taxon>
        <taxon>Streptophyta</taxon>
        <taxon>Embryophyta</taxon>
        <taxon>Tracheophyta</taxon>
        <taxon>Spermatophyta</taxon>
        <taxon>Magnoliopsida</taxon>
        <taxon>eudicotyledons</taxon>
        <taxon>Gunneridae</taxon>
        <taxon>Pentapetalae</taxon>
        <taxon>rosids</taxon>
        <taxon>malvids</taxon>
        <taxon>Brassicales</taxon>
        <taxon>Brassicaceae</taxon>
        <taxon>Brassiceae</taxon>
        <taxon>Brassica</taxon>
    </lineage>
</organism>
<gene>
    <name evidence="1" type="ORF">F2Q70_00005886</name>
</gene>